<dbReference type="SUPFAM" id="SSF56300">
    <property type="entry name" value="Metallo-dependent phosphatases"/>
    <property type="match status" value="1"/>
</dbReference>
<dbReference type="Gene3D" id="3.60.21.10">
    <property type="match status" value="1"/>
</dbReference>
<dbReference type="InterPro" id="IPR041796">
    <property type="entry name" value="Mre11_N"/>
</dbReference>
<dbReference type="EMBL" id="BMZH01000003">
    <property type="protein sequence ID" value="GHA88717.1"/>
    <property type="molecule type" value="Genomic_DNA"/>
</dbReference>
<feature type="domain" description="Calcineurin-like phosphoesterase" evidence="4">
    <location>
        <begin position="4"/>
        <end position="167"/>
    </location>
</feature>
<keyword evidence="2" id="KW-0378">Hydrolase</keyword>
<sequence length="386" mass="42373">MAVRFIHTADWQLGKPFGRFDDALAGRLTAERQEVITRIADTARTQNAPHVIVAGDVWDNAAPNNAVLRQPLDIMGEQPDITWWLMPGNHDVDGADSLWDRVAAIAPPNLRVLRTAEPIQMTPDTWLLPAPWQRLHHGRDLTDWMDGAETPAGAIRIGIAHGSIKTFGTQHEGTNSGESDAIIPPDRATRARLDYLALGDWHARAAINPRTHYSGTPEPDRFKTGSRGQVLLVEIDAPGAEPRVTDIPTAAFDWPVIDAPLRVEAISDTLKQITDHVQSGRAERYTLAEITLSGETTVQDWTLLDAFIDDLSGRCAYLDLRGTSTVALKVVTEDIEALDAQGSVRQTAEQLKARREDPALSQADRDIAADALRLLFSFAATDQSQS</sequence>
<evidence type="ECO:0000256" key="3">
    <source>
        <dbReference type="ARBA" id="ARBA00022839"/>
    </source>
</evidence>
<dbReference type="PANTHER" id="PTHR30337">
    <property type="entry name" value="COMPONENT OF ATP-DEPENDENT DSDNA EXONUCLEASE"/>
    <property type="match status" value="1"/>
</dbReference>
<dbReference type="Pfam" id="PF00149">
    <property type="entry name" value="Metallophos"/>
    <property type="match status" value="1"/>
</dbReference>
<dbReference type="InterPro" id="IPR050535">
    <property type="entry name" value="DNA_Repair-Maintenance_Comp"/>
</dbReference>
<accession>A0A8J3CR14</accession>
<comment type="caution">
    <text evidence="5">The sequence shown here is derived from an EMBL/GenBank/DDBJ whole genome shotgun (WGS) entry which is preliminary data.</text>
</comment>
<keyword evidence="1" id="KW-0540">Nuclease</keyword>
<dbReference type="InterPro" id="IPR004843">
    <property type="entry name" value="Calcineurin-like_PHP"/>
</dbReference>
<keyword evidence="3 5" id="KW-0269">Exonuclease</keyword>
<evidence type="ECO:0000256" key="2">
    <source>
        <dbReference type="ARBA" id="ARBA00022801"/>
    </source>
</evidence>
<dbReference type="PANTHER" id="PTHR30337:SF0">
    <property type="entry name" value="NUCLEASE SBCCD SUBUNIT D"/>
    <property type="match status" value="1"/>
</dbReference>
<keyword evidence="6" id="KW-1185">Reference proteome</keyword>
<reference evidence="5" key="2">
    <citation type="submission" date="2020-09" db="EMBL/GenBank/DDBJ databases">
        <authorList>
            <person name="Sun Q."/>
            <person name="Kim S."/>
        </authorList>
    </citation>
    <scope>NUCLEOTIDE SEQUENCE</scope>
    <source>
        <strain evidence="5">KCTC 32513</strain>
    </source>
</reference>
<evidence type="ECO:0000313" key="6">
    <source>
        <dbReference type="Proteomes" id="UP000634004"/>
    </source>
</evidence>
<dbReference type="Proteomes" id="UP000634004">
    <property type="component" value="Unassembled WGS sequence"/>
</dbReference>
<proteinExistence type="predicted"/>
<dbReference type="InterPro" id="IPR014577">
    <property type="entry name" value="UCP033093_metalloPase"/>
</dbReference>
<dbReference type="PIRSF" id="PIRSF033093">
    <property type="entry name" value="UCP_ML1119"/>
    <property type="match status" value="1"/>
</dbReference>
<evidence type="ECO:0000256" key="1">
    <source>
        <dbReference type="ARBA" id="ARBA00022722"/>
    </source>
</evidence>
<evidence type="ECO:0000313" key="5">
    <source>
        <dbReference type="EMBL" id="GHA88717.1"/>
    </source>
</evidence>
<gene>
    <name evidence="5" type="ORF">GCM10009069_09660</name>
</gene>
<organism evidence="5 6">
    <name type="scientific">Algimonas arctica</name>
    <dbReference type="NCBI Taxonomy" id="1479486"/>
    <lineage>
        <taxon>Bacteria</taxon>
        <taxon>Pseudomonadati</taxon>
        <taxon>Pseudomonadota</taxon>
        <taxon>Alphaproteobacteria</taxon>
        <taxon>Maricaulales</taxon>
        <taxon>Robiginitomaculaceae</taxon>
        <taxon>Algimonas</taxon>
    </lineage>
</organism>
<dbReference type="CDD" id="cd00840">
    <property type="entry name" value="MPP_Mre11_N"/>
    <property type="match status" value="1"/>
</dbReference>
<protein>
    <submittedName>
        <fullName evidence="5">Exonuclease</fullName>
    </submittedName>
</protein>
<evidence type="ECO:0000259" key="4">
    <source>
        <dbReference type="Pfam" id="PF00149"/>
    </source>
</evidence>
<dbReference type="GO" id="GO:0004527">
    <property type="term" value="F:exonuclease activity"/>
    <property type="evidence" value="ECO:0007669"/>
    <property type="project" value="UniProtKB-KW"/>
</dbReference>
<dbReference type="AlphaFoldDB" id="A0A8J3CR14"/>
<dbReference type="InterPro" id="IPR029052">
    <property type="entry name" value="Metallo-depent_PP-like"/>
</dbReference>
<name>A0A8J3CR14_9PROT</name>
<reference evidence="5" key="1">
    <citation type="journal article" date="2014" name="Int. J. Syst. Evol. Microbiol.">
        <title>Complete genome sequence of Corynebacterium casei LMG S-19264T (=DSM 44701T), isolated from a smear-ripened cheese.</title>
        <authorList>
            <consortium name="US DOE Joint Genome Institute (JGI-PGF)"/>
            <person name="Walter F."/>
            <person name="Albersmeier A."/>
            <person name="Kalinowski J."/>
            <person name="Ruckert C."/>
        </authorList>
    </citation>
    <scope>NUCLEOTIDE SEQUENCE</scope>
    <source>
        <strain evidence="5">KCTC 32513</strain>
    </source>
</reference>
<dbReference type="RefSeq" id="WP_189495997.1">
    <property type="nucleotide sequence ID" value="NZ_BMZH01000003.1"/>
</dbReference>